<evidence type="ECO:0000313" key="14">
    <source>
        <dbReference type="Proteomes" id="UP000317550"/>
    </source>
</evidence>
<dbReference type="AlphaFoldDB" id="A0A516SI52"/>
<dbReference type="PRINTS" id="PR00260">
    <property type="entry name" value="CHEMTRNSDUCR"/>
</dbReference>
<dbReference type="InterPro" id="IPR003122">
    <property type="entry name" value="Tar_rcpt_lig-bd"/>
</dbReference>
<evidence type="ECO:0000256" key="8">
    <source>
        <dbReference type="ARBA" id="ARBA00023224"/>
    </source>
</evidence>
<evidence type="ECO:0000256" key="6">
    <source>
        <dbReference type="ARBA" id="ARBA00022989"/>
    </source>
</evidence>
<dbReference type="Pfam" id="PF02203">
    <property type="entry name" value="TarH"/>
    <property type="match status" value="1"/>
</dbReference>
<evidence type="ECO:0000259" key="12">
    <source>
        <dbReference type="PROSITE" id="PS50111"/>
    </source>
</evidence>
<feature type="transmembrane region" description="Helical" evidence="11">
    <location>
        <begin position="215"/>
        <end position="236"/>
    </location>
</feature>
<dbReference type="Proteomes" id="UP000317550">
    <property type="component" value="Chromosome"/>
</dbReference>
<dbReference type="OrthoDB" id="1115140at2"/>
<dbReference type="GO" id="GO:0005886">
    <property type="term" value="C:plasma membrane"/>
    <property type="evidence" value="ECO:0007669"/>
    <property type="project" value="TreeGrafter"/>
</dbReference>
<gene>
    <name evidence="13" type="ORF">FNU76_16600</name>
</gene>
<dbReference type="PANTHER" id="PTHR43531">
    <property type="entry name" value="PROTEIN ICFG"/>
    <property type="match status" value="1"/>
</dbReference>
<evidence type="ECO:0000256" key="9">
    <source>
        <dbReference type="ARBA" id="ARBA00029447"/>
    </source>
</evidence>
<keyword evidence="2" id="KW-1003">Cell membrane</keyword>
<dbReference type="GO" id="GO:0007165">
    <property type="term" value="P:signal transduction"/>
    <property type="evidence" value="ECO:0007669"/>
    <property type="project" value="UniProtKB-KW"/>
</dbReference>
<dbReference type="GO" id="GO:0004888">
    <property type="term" value="F:transmembrane signaling receptor activity"/>
    <property type="evidence" value="ECO:0007669"/>
    <property type="project" value="InterPro"/>
</dbReference>
<keyword evidence="5 11" id="KW-0812">Transmembrane</keyword>
<dbReference type="SUPFAM" id="SSF58104">
    <property type="entry name" value="Methyl-accepting chemotaxis protein (MCP) signaling domain"/>
    <property type="match status" value="1"/>
</dbReference>
<dbReference type="PROSITE" id="PS50111">
    <property type="entry name" value="CHEMOTAXIS_TRANSDUC_2"/>
    <property type="match status" value="1"/>
</dbReference>
<feature type="domain" description="Methyl-accepting transducer" evidence="12">
    <location>
        <begin position="294"/>
        <end position="509"/>
    </location>
</feature>
<dbReference type="RefSeq" id="WP_144279222.1">
    <property type="nucleotide sequence ID" value="NZ_CP041730.1"/>
</dbReference>
<dbReference type="SMART" id="SM00283">
    <property type="entry name" value="MA"/>
    <property type="match status" value="1"/>
</dbReference>
<dbReference type="GO" id="GO:0006935">
    <property type="term" value="P:chemotaxis"/>
    <property type="evidence" value="ECO:0007669"/>
    <property type="project" value="UniProtKB-KW"/>
</dbReference>
<dbReference type="Pfam" id="PF00015">
    <property type="entry name" value="MCPsignal"/>
    <property type="match status" value="1"/>
</dbReference>
<sequence length="577" mass="60688">MRWLRQLSVFRKLLLAFGLMALILAVIGQLAVRGLGEADSRLRLMYRDHMLAALDLSNAHVAALQHRRLLRDVVAAGVPAAGVPVAGIPVAGNPAAGDPGMRAALQDRLVVAKRQFQESMERYRATTDDADEHTMMAELDQRWPAYIGLAEHAVQASRDGAPDGGVALLPGGEADRAFAALEDSLGRAGELDARHIAHGVQVNTEYLSTLRRTTLILVLLGFSAAVLLGLMLARYLTRLLGGEPEQAAQLARCVTAGNLTHEVVLRPGDEDSLMAALVGMNRQLAMVVGELSEVATANLRISAQVESSVASLSQTATQQSAAIEQTGASLEQISATLAQSADHAAETDILAGRAAKVASEGGQAVTASVQSMRQIARKISVIDDIAYQTNLLALNAAIEAARAGQHGKGFAVVAQEVRKLAERSQAAAREIGGLAQESDTLAAHAGALLDSVLPEIRRTAELVGEINSAGSEQAVGIRQISGAIDHFSQATQSNSAAAQELSATAEELHAHARRLKELTDGFTLRGQAAAVRPVAVPGPGKALPPTLPAAVPVLKPPARDLPQQAAKPVDETQFVRF</sequence>
<comment type="similarity">
    <text evidence="9">Belongs to the methyl-accepting chemotaxis (MCP) protein family.</text>
</comment>
<evidence type="ECO:0000256" key="2">
    <source>
        <dbReference type="ARBA" id="ARBA00022475"/>
    </source>
</evidence>
<comment type="subcellular location">
    <subcellularLocation>
        <location evidence="1">Cell inner membrane</location>
        <topology evidence="1">Multi-pass membrane protein</topology>
    </subcellularLocation>
</comment>
<dbReference type="CDD" id="cd11386">
    <property type="entry name" value="MCP_signal"/>
    <property type="match status" value="1"/>
</dbReference>
<dbReference type="Gene3D" id="1.10.287.950">
    <property type="entry name" value="Methyl-accepting chemotaxis protein"/>
    <property type="match status" value="1"/>
</dbReference>
<dbReference type="InterPro" id="IPR004090">
    <property type="entry name" value="Chemotax_Me-accpt_rcpt"/>
</dbReference>
<evidence type="ECO:0000256" key="10">
    <source>
        <dbReference type="PROSITE-ProRule" id="PRU00284"/>
    </source>
</evidence>
<keyword evidence="3" id="KW-0145">Chemotaxis</keyword>
<keyword evidence="6 11" id="KW-1133">Transmembrane helix</keyword>
<evidence type="ECO:0000256" key="4">
    <source>
        <dbReference type="ARBA" id="ARBA00022519"/>
    </source>
</evidence>
<organism evidence="13 14">
    <name type="scientific">Chitinimonas arctica</name>
    <dbReference type="NCBI Taxonomy" id="2594795"/>
    <lineage>
        <taxon>Bacteria</taxon>
        <taxon>Pseudomonadati</taxon>
        <taxon>Pseudomonadota</taxon>
        <taxon>Betaproteobacteria</taxon>
        <taxon>Neisseriales</taxon>
        <taxon>Chitinibacteraceae</taxon>
        <taxon>Chitinimonas</taxon>
    </lineage>
</organism>
<evidence type="ECO:0000313" key="13">
    <source>
        <dbReference type="EMBL" id="QDQ27834.1"/>
    </source>
</evidence>
<keyword evidence="8 10" id="KW-0807">Transducer</keyword>
<dbReference type="InterPro" id="IPR004089">
    <property type="entry name" value="MCPsignal_dom"/>
</dbReference>
<accession>A0A516SI52</accession>
<keyword evidence="7 11" id="KW-0472">Membrane</keyword>
<evidence type="ECO:0000256" key="3">
    <source>
        <dbReference type="ARBA" id="ARBA00022500"/>
    </source>
</evidence>
<keyword evidence="14" id="KW-1185">Reference proteome</keyword>
<evidence type="ECO:0000256" key="7">
    <source>
        <dbReference type="ARBA" id="ARBA00023136"/>
    </source>
</evidence>
<proteinExistence type="inferred from homology"/>
<name>A0A516SI52_9NEIS</name>
<reference evidence="14" key="1">
    <citation type="submission" date="2019-07" db="EMBL/GenBank/DDBJ databases">
        <title>Chitinimonas sp. nov., isolated from Ny-Alesund, arctica soil.</title>
        <authorList>
            <person name="Xu Q."/>
            <person name="Peng F."/>
        </authorList>
    </citation>
    <scope>NUCLEOTIDE SEQUENCE [LARGE SCALE GENOMIC DNA]</scope>
    <source>
        <strain evidence="14">R3-44</strain>
    </source>
</reference>
<dbReference type="InterPro" id="IPR051310">
    <property type="entry name" value="MCP_chemotaxis"/>
</dbReference>
<evidence type="ECO:0000256" key="1">
    <source>
        <dbReference type="ARBA" id="ARBA00004429"/>
    </source>
</evidence>
<dbReference type="PANTHER" id="PTHR43531:SF11">
    <property type="entry name" value="METHYL-ACCEPTING CHEMOTAXIS PROTEIN 3"/>
    <property type="match status" value="1"/>
</dbReference>
<protein>
    <submittedName>
        <fullName evidence="13">Methyl-accepting chemotaxis protein</fullName>
    </submittedName>
</protein>
<keyword evidence="4" id="KW-0997">Cell inner membrane</keyword>
<evidence type="ECO:0000256" key="5">
    <source>
        <dbReference type="ARBA" id="ARBA00022692"/>
    </source>
</evidence>
<dbReference type="KEGG" id="cari:FNU76_16600"/>
<dbReference type="EMBL" id="CP041730">
    <property type="protein sequence ID" value="QDQ27834.1"/>
    <property type="molecule type" value="Genomic_DNA"/>
</dbReference>
<evidence type="ECO:0000256" key="11">
    <source>
        <dbReference type="SAM" id="Phobius"/>
    </source>
</evidence>